<comment type="caution">
    <text evidence="2">The sequence shown here is derived from an EMBL/GenBank/DDBJ whole genome shotgun (WGS) entry which is preliminary data.</text>
</comment>
<evidence type="ECO:0000313" key="2">
    <source>
        <dbReference type="EMBL" id="NNU34136.1"/>
    </source>
</evidence>
<sequence length="397" mass="44837">MGNRKYILVFLLVAVAYRGNAQSVNTFDQADSVSNAQYLAGNWQQLLATGKVAIGAGFDSPALRQRLGYARLITGDYSGALKDYDVIFKNDSYNTVARYYAYLCHKYLNQELSASYNAAYLDTDQLKTEKTSSYGLINTGIESSLKVNDNTYRGTSSYTRVYLTNRLSWRWQLEQSVAYFNQYITGSTVQIPGAPLLATISSNDQQLEYYGKVSYSLTENLQLMAAYHYLNTNYQTVTYTGNMGLFGIKYSGVRFTLQGDVNMGSLISKHINQYNVSLMLYPAGNLNFYTISRGSYIDQNNTGTDVFSQIIGYKLLKNTRAETSGTFGDMNNYNDADGLYIYNAIDPTKLRLGETIFQPIGKHLQLQLNYTYEQKHDDTHSLNYNQHSITAGLLWKF</sequence>
<reference evidence="2 3" key="1">
    <citation type="submission" date="2020-05" db="EMBL/GenBank/DDBJ databases">
        <authorList>
            <person name="Khan S.A."/>
            <person name="Jeon C.O."/>
            <person name="Chun B.H."/>
        </authorList>
    </citation>
    <scope>NUCLEOTIDE SEQUENCE [LARGE SCALE GENOMIC DNA]</scope>
    <source>
        <strain evidence="2 3">S1162</strain>
    </source>
</reference>
<evidence type="ECO:0000313" key="3">
    <source>
        <dbReference type="Proteomes" id="UP000566071"/>
    </source>
</evidence>
<keyword evidence="1" id="KW-0732">Signal</keyword>
<keyword evidence="3" id="KW-1185">Reference proteome</keyword>
<evidence type="ECO:0000256" key="1">
    <source>
        <dbReference type="SAM" id="SignalP"/>
    </source>
</evidence>
<evidence type="ECO:0008006" key="4">
    <source>
        <dbReference type="Google" id="ProtNLM"/>
    </source>
</evidence>
<dbReference type="RefSeq" id="WP_175269821.1">
    <property type="nucleotide sequence ID" value="NZ_JABFCR010000033.1"/>
</dbReference>
<dbReference type="EMBL" id="JABFCR010000033">
    <property type="protein sequence ID" value="NNU34136.1"/>
    <property type="molecule type" value="Genomic_DNA"/>
</dbReference>
<protein>
    <recommendedName>
        <fullName evidence="4">Porin</fullName>
    </recommendedName>
</protein>
<dbReference type="Proteomes" id="UP000566071">
    <property type="component" value="Unassembled WGS sequence"/>
</dbReference>
<organism evidence="2 3">
    <name type="scientific">Mucilaginibacter humi</name>
    <dbReference type="NCBI Taxonomy" id="2732510"/>
    <lineage>
        <taxon>Bacteria</taxon>
        <taxon>Pseudomonadati</taxon>
        <taxon>Bacteroidota</taxon>
        <taxon>Sphingobacteriia</taxon>
        <taxon>Sphingobacteriales</taxon>
        <taxon>Sphingobacteriaceae</taxon>
        <taxon>Mucilaginibacter</taxon>
    </lineage>
</organism>
<dbReference type="InterPro" id="IPR011990">
    <property type="entry name" value="TPR-like_helical_dom_sf"/>
</dbReference>
<proteinExistence type="predicted"/>
<gene>
    <name evidence="2" type="ORF">HK413_08225</name>
</gene>
<dbReference type="SUPFAM" id="SSF48452">
    <property type="entry name" value="TPR-like"/>
    <property type="match status" value="1"/>
</dbReference>
<name>A0ABX1W1N1_9SPHI</name>
<feature type="signal peptide" evidence="1">
    <location>
        <begin position="1"/>
        <end position="21"/>
    </location>
</feature>
<accession>A0ABX1W1N1</accession>
<feature type="chain" id="PRO_5046718236" description="Porin" evidence="1">
    <location>
        <begin position="22"/>
        <end position="397"/>
    </location>
</feature>